<comment type="catalytic activity">
    <reaction evidence="2">
        <text>uridine in snRNA = pseudouridine in snRNA</text>
        <dbReference type="Rhea" id="RHEA:51124"/>
        <dbReference type="Rhea" id="RHEA-COMP:12891"/>
        <dbReference type="Rhea" id="RHEA-COMP:12892"/>
        <dbReference type="ChEBI" id="CHEBI:65314"/>
        <dbReference type="ChEBI" id="CHEBI:65315"/>
    </reaction>
</comment>
<dbReference type="Proteomes" id="UP000031056">
    <property type="component" value="Unassembled WGS sequence"/>
</dbReference>
<evidence type="ECO:0000259" key="16">
    <source>
        <dbReference type="Pfam" id="PF01416"/>
    </source>
</evidence>
<dbReference type="InterPro" id="IPR020103">
    <property type="entry name" value="PsdUridine_synth_cat_dom_sf"/>
</dbReference>
<dbReference type="GO" id="GO:0003723">
    <property type="term" value="F:RNA binding"/>
    <property type="evidence" value="ECO:0007669"/>
    <property type="project" value="InterPro"/>
</dbReference>
<feature type="domain" description="Pseudouridine synthase I TruA alpha/beta" evidence="16">
    <location>
        <begin position="182"/>
        <end position="281"/>
    </location>
</feature>
<dbReference type="FunCoup" id="A0A0B2UFS7">
    <property type="interactions" value="251"/>
</dbReference>
<comment type="function">
    <text evidence="10">Formation of pseudouridine at positions 27 and 28 in the anticodon stem and loop of transfer RNAs; at positions 34 and 36 of intron-containing precursor tRNA(Ile) and at position 35 in the intron-containing tRNA(Tyr). Catalyzes pseudouridylation at position 44 in U2 snRNA. Also catalyzes pseudouridylation of mRNAs.</text>
</comment>
<gene>
    <name evidence="17" type="ORF">M896_041330</name>
</gene>
<dbReference type="GO" id="GO:0006397">
    <property type="term" value="P:mRNA processing"/>
    <property type="evidence" value="ECO:0007669"/>
    <property type="project" value="UniProtKB-KW"/>
</dbReference>
<reference evidence="17 18" key="1">
    <citation type="journal article" date="2014" name="MBio">
        <title>The Ordospora colligata genome; evolution of extreme reduction in microsporidia and host-to-parasite horizontal gene transfer.</title>
        <authorList>
            <person name="Pombert J.-F."/>
            <person name="Haag K.L."/>
            <person name="Beidas S."/>
            <person name="Ebert D."/>
            <person name="Keeling P.J."/>
        </authorList>
    </citation>
    <scope>NUCLEOTIDE SEQUENCE [LARGE SCALE GENOMIC DNA]</scope>
    <source>
        <strain evidence="17 18">OC4</strain>
    </source>
</reference>
<dbReference type="SUPFAM" id="SSF55120">
    <property type="entry name" value="Pseudouridine synthase"/>
    <property type="match status" value="1"/>
</dbReference>
<dbReference type="Gene3D" id="3.30.70.580">
    <property type="entry name" value="Pseudouridine synthase I, catalytic domain, N-terminal subdomain"/>
    <property type="match status" value="1"/>
</dbReference>
<keyword evidence="7" id="KW-0413">Isomerase</keyword>
<evidence type="ECO:0000256" key="1">
    <source>
        <dbReference type="ARBA" id="ARBA00001166"/>
    </source>
</evidence>
<dbReference type="OrthoDB" id="10256309at2759"/>
<keyword evidence="5" id="KW-0507">mRNA processing</keyword>
<comment type="catalytic activity">
    <reaction evidence="9">
        <text>a uridine in tRNA = a pseudouridine in tRNA</text>
        <dbReference type="Rhea" id="RHEA:54572"/>
        <dbReference type="Rhea" id="RHEA-COMP:13339"/>
        <dbReference type="Rhea" id="RHEA-COMP:13934"/>
        <dbReference type="ChEBI" id="CHEBI:65314"/>
        <dbReference type="ChEBI" id="CHEBI:65315"/>
    </reaction>
</comment>
<dbReference type="STRING" id="1354746.A0A0B2UFS7"/>
<dbReference type="GO" id="GO:0031120">
    <property type="term" value="P:snRNA pseudouridine synthesis"/>
    <property type="evidence" value="ECO:0007669"/>
    <property type="project" value="UniProtKB-ARBA"/>
</dbReference>
<evidence type="ECO:0000256" key="12">
    <source>
        <dbReference type="ARBA" id="ARBA00079072"/>
    </source>
</evidence>
<comment type="similarity">
    <text evidence="4">Belongs to the tRNA pseudouridine synthase TruA family.</text>
</comment>
<dbReference type="GO" id="GO:1990481">
    <property type="term" value="P:mRNA pseudouridine synthesis"/>
    <property type="evidence" value="ECO:0007669"/>
    <property type="project" value="TreeGrafter"/>
</dbReference>
<name>A0A0B2UFS7_9MICR</name>
<dbReference type="HOGENOM" id="CLU_021971_4_0_1"/>
<dbReference type="GeneID" id="26261571"/>
<dbReference type="InterPro" id="IPR020095">
    <property type="entry name" value="PsdUridine_synth_TruA_C"/>
</dbReference>
<evidence type="ECO:0000256" key="3">
    <source>
        <dbReference type="ARBA" id="ARBA00004123"/>
    </source>
</evidence>
<comment type="catalytic activity">
    <reaction evidence="1">
        <text>a uridine in mRNA = a pseudouridine in mRNA</text>
        <dbReference type="Rhea" id="RHEA:56644"/>
        <dbReference type="Rhea" id="RHEA-COMP:14658"/>
        <dbReference type="Rhea" id="RHEA-COMP:14659"/>
        <dbReference type="ChEBI" id="CHEBI:65314"/>
        <dbReference type="ChEBI" id="CHEBI:65315"/>
    </reaction>
</comment>
<organism evidence="17 18">
    <name type="scientific">Ordospora colligata OC4</name>
    <dbReference type="NCBI Taxonomy" id="1354746"/>
    <lineage>
        <taxon>Eukaryota</taxon>
        <taxon>Fungi</taxon>
        <taxon>Fungi incertae sedis</taxon>
        <taxon>Microsporidia</taxon>
        <taxon>Ordosporidae</taxon>
        <taxon>Ordospora</taxon>
    </lineage>
</organism>
<evidence type="ECO:0000256" key="9">
    <source>
        <dbReference type="ARBA" id="ARBA00036943"/>
    </source>
</evidence>
<protein>
    <recommendedName>
        <fullName evidence="11">tRNA pseudouridine synthase 1</fullName>
    </recommendedName>
    <alternativeName>
        <fullName evidence="12">tRNA pseudouridylate synthase 1</fullName>
    </alternativeName>
    <alternativeName>
        <fullName evidence="13">tRNA-uridine isomerase 1</fullName>
    </alternativeName>
</protein>
<feature type="binding site" evidence="15">
    <location>
        <position position="120"/>
    </location>
    <ligand>
        <name>substrate</name>
    </ligand>
</feature>
<evidence type="ECO:0000256" key="11">
    <source>
        <dbReference type="ARBA" id="ARBA00073968"/>
    </source>
</evidence>
<proteinExistence type="inferred from homology"/>
<evidence type="ECO:0000256" key="7">
    <source>
        <dbReference type="ARBA" id="ARBA00023235"/>
    </source>
</evidence>
<evidence type="ECO:0000256" key="14">
    <source>
        <dbReference type="PIRSR" id="PIRSR641708-1"/>
    </source>
</evidence>
<dbReference type="Pfam" id="PF01416">
    <property type="entry name" value="PseudoU_synth_1"/>
    <property type="match status" value="1"/>
</dbReference>
<dbReference type="PANTHER" id="PTHR11142:SF4">
    <property type="entry name" value="PSEUDOURIDYLATE SYNTHASE 1 HOMOLOG"/>
    <property type="match status" value="1"/>
</dbReference>
<keyword evidence="6" id="KW-0819">tRNA processing</keyword>
<dbReference type="FunFam" id="3.30.70.580:FF:000002">
    <property type="entry name" value="tRNA pseudouridine synthase"/>
    <property type="match status" value="1"/>
</dbReference>
<dbReference type="InterPro" id="IPR041708">
    <property type="entry name" value="PUS1/PUS2-like"/>
</dbReference>
<dbReference type="InterPro" id="IPR020097">
    <property type="entry name" value="PsdUridine_synth_TruA_a/b_dom"/>
</dbReference>
<dbReference type="CDD" id="cd02568">
    <property type="entry name" value="PseudoU_synth_PUS1_PUS2"/>
    <property type="match status" value="1"/>
</dbReference>
<keyword evidence="18" id="KW-1185">Reference proteome</keyword>
<dbReference type="GO" id="GO:0009982">
    <property type="term" value="F:pseudouridine synthase activity"/>
    <property type="evidence" value="ECO:0007669"/>
    <property type="project" value="InterPro"/>
</dbReference>
<accession>A0A0B2UFS7</accession>
<sequence length="344" mass="39880">MKIRVGLLVGYNGSAYHGLQLNNDLHTIEKTIAQSLLKTGAITQQNAEDPRKIHMKSSSRTDKGVHAAFNLVSAKISVPITPEFVNSLRDALLQESIHLYDIVRLPKSIIPSKQADSRIYEYVVPTFFLMQSSFSQEVHEMQKSDILKEKFGVWRDYPESLVDQIVGYTSLKEDIQVFNEILQKYLGTQDFHNFTKQNTDKGTKRYIRSIVVSDPYTSDGIEYVKLEITGQSFLLHQIRKMVFFAMLLCRYQRNNIDIKFSMAFSNQSIHVPKSPSQYLLLDKPIFHRLRKGSSIECIEVDESQREEYKKTVIYPEIYKRKNLIGFFASLDSVRFHRENMVFLD</sequence>
<evidence type="ECO:0000313" key="18">
    <source>
        <dbReference type="Proteomes" id="UP000031056"/>
    </source>
</evidence>
<evidence type="ECO:0000256" key="10">
    <source>
        <dbReference type="ARBA" id="ARBA00053072"/>
    </source>
</evidence>
<evidence type="ECO:0000256" key="5">
    <source>
        <dbReference type="ARBA" id="ARBA00022664"/>
    </source>
</evidence>
<evidence type="ECO:0000256" key="4">
    <source>
        <dbReference type="ARBA" id="ARBA00009375"/>
    </source>
</evidence>
<comment type="subcellular location">
    <subcellularLocation>
        <location evidence="3">Nucleus</location>
    </subcellularLocation>
</comment>
<dbReference type="FunFam" id="3.30.70.660:FF:000002">
    <property type="entry name" value="tRNA pseudouridine synthase"/>
    <property type="match status" value="1"/>
</dbReference>
<dbReference type="GO" id="GO:0005634">
    <property type="term" value="C:nucleus"/>
    <property type="evidence" value="ECO:0007669"/>
    <property type="project" value="UniProtKB-SubCell"/>
</dbReference>
<evidence type="ECO:0000256" key="13">
    <source>
        <dbReference type="ARBA" id="ARBA00080858"/>
    </source>
</evidence>
<dbReference type="EMBL" id="JOKQ01000004">
    <property type="protein sequence ID" value="KHN69936.1"/>
    <property type="molecule type" value="Genomic_DNA"/>
</dbReference>
<comment type="caution">
    <text evidence="17">The sequence shown here is derived from an EMBL/GenBank/DDBJ whole genome shotgun (WGS) entry which is preliminary data.</text>
</comment>
<keyword evidence="8" id="KW-0539">Nucleus</keyword>
<evidence type="ECO:0000256" key="6">
    <source>
        <dbReference type="ARBA" id="ARBA00022694"/>
    </source>
</evidence>
<evidence type="ECO:0000313" key="17">
    <source>
        <dbReference type="EMBL" id="KHN69936.1"/>
    </source>
</evidence>
<dbReference type="GO" id="GO:0031119">
    <property type="term" value="P:tRNA pseudouridine synthesis"/>
    <property type="evidence" value="ECO:0007669"/>
    <property type="project" value="InterPro"/>
</dbReference>
<dbReference type="InParanoid" id="A0A0B2UFS7"/>
<dbReference type="VEuPathDB" id="MicrosporidiaDB:M896_041330"/>
<dbReference type="Gene3D" id="3.30.70.660">
    <property type="entry name" value="Pseudouridine synthase I, catalytic domain, C-terminal subdomain"/>
    <property type="match status" value="1"/>
</dbReference>
<dbReference type="RefSeq" id="XP_014563978.1">
    <property type="nucleotide sequence ID" value="XM_014708492.1"/>
</dbReference>
<feature type="active site" description="Nucleophile" evidence="14">
    <location>
        <position position="62"/>
    </location>
</feature>
<dbReference type="AlphaFoldDB" id="A0A0B2UFS7"/>
<evidence type="ECO:0000256" key="2">
    <source>
        <dbReference type="ARBA" id="ARBA00001832"/>
    </source>
</evidence>
<dbReference type="PANTHER" id="PTHR11142">
    <property type="entry name" value="PSEUDOURIDYLATE SYNTHASE"/>
    <property type="match status" value="1"/>
</dbReference>
<dbReference type="InterPro" id="IPR020094">
    <property type="entry name" value="TruA/RsuA/RluB/E/F_N"/>
</dbReference>
<evidence type="ECO:0000256" key="8">
    <source>
        <dbReference type="ARBA" id="ARBA00023242"/>
    </source>
</evidence>
<dbReference type="InterPro" id="IPR001406">
    <property type="entry name" value="PsdUridine_synth_TruA"/>
</dbReference>
<evidence type="ECO:0000256" key="15">
    <source>
        <dbReference type="PIRSR" id="PIRSR641708-2"/>
    </source>
</evidence>